<dbReference type="Proteomes" id="UP000016487">
    <property type="component" value="Unassembled WGS sequence"/>
</dbReference>
<dbReference type="EMBL" id="AHBZ03000027">
    <property type="protein sequence ID" value="KAF7765011.1"/>
    <property type="molecule type" value="Genomic_DNA"/>
</dbReference>
<reference evidence="1" key="1">
    <citation type="journal article" date="2012" name="J. Bacteriol.">
        <title>Genome sequences of type strains of seven species of the marine bacterium Pseudoalteromonas.</title>
        <authorList>
            <person name="Xie B.B."/>
            <person name="Shu Y.L."/>
            <person name="Qin Q.L."/>
            <person name="Rong J.C."/>
            <person name="Zhang X.Y."/>
            <person name="Chen X.L."/>
            <person name="Shi M."/>
            <person name="He H.L."/>
            <person name="Zhou B.C."/>
            <person name="Zhang Y.Z."/>
        </authorList>
    </citation>
    <scope>NUCLEOTIDE SEQUENCE</scope>
    <source>
        <strain evidence="1">DSM 8771</strain>
    </source>
</reference>
<organism evidence="1 2">
    <name type="scientific">Pseudoalteromonas citrea</name>
    <dbReference type="NCBI Taxonomy" id="43655"/>
    <lineage>
        <taxon>Bacteria</taxon>
        <taxon>Pseudomonadati</taxon>
        <taxon>Pseudomonadota</taxon>
        <taxon>Gammaproteobacteria</taxon>
        <taxon>Alteromonadales</taxon>
        <taxon>Pseudoalteromonadaceae</taxon>
        <taxon>Pseudoalteromonas</taxon>
    </lineage>
</organism>
<comment type="caution">
    <text evidence="1">The sequence shown here is derived from an EMBL/GenBank/DDBJ whole genome shotgun (WGS) entry which is preliminary data.</text>
</comment>
<dbReference type="AlphaFoldDB" id="A0AAD4AFJ4"/>
<gene>
    <name evidence="1" type="ORF">PCIT_b1133</name>
</gene>
<protein>
    <submittedName>
        <fullName evidence="1">Uncharacterized protein</fullName>
    </submittedName>
</protein>
<evidence type="ECO:0000313" key="2">
    <source>
        <dbReference type="Proteomes" id="UP000016487"/>
    </source>
</evidence>
<proteinExistence type="predicted"/>
<evidence type="ECO:0000313" key="1">
    <source>
        <dbReference type="EMBL" id="KAF7765011.1"/>
    </source>
</evidence>
<accession>A0AAD4AFJ4</accession>
<reference evidence="1" key="2">
    <citation type="submission" date="2015-03" db="EMBL/GenBank/DDBJ databases">
        <title>Genome sequence of Pseudoalteromonas citrea.</title>
        <authorList>
            <person name="Xie B.-B."/>
            <person name="Rong J.-C."/>
            <person name="Qin Q.-L."/>
            <person name="Zhang Y.-Z."/>
        </authorList>
    </citation>
    <scope>NUCLEOTIDE SEQUENCE</scope>
    <source>
        <strain evidence="1">DSM 8771</strain>
    </source>
</reference>
<name>A0AAD4AFJ4_9GAMM</name>
<sequence length="38" mass="4358">MIKKQVVSARCNVFVEWLIFSSVRQMLKLDIVSGVYAV</sequence>